<dbReference type="AlphaFoldDB" id="A0AAF0GMZ4"/>
<name>A0AAF0GMZ4_LATSK</name>
<dbReference type="Proteomes" id="UP001179858">
    <property type="component" value="Chromosome"/>
</dbReference>
<dbReference type="EMBL" id="CP122959">
    <property type="protein sequence ID" value="WGI19315.1"/>
    <property type="molecule type" value="Genomic_DNA"/>
</dbReference>
<evidence type="ECO:0000313" key="2">
    <source>
        <dbReference type="Proteomes" id="UP001179858"/>
    </source>
</evidence>
<evidence type="ECO:0000313" key="1">
    <source>
        <dbReference type="EMBL" id="WGI19315.1"/>
    </source>
</evidence>
<accession>A0AAF0GMZ4</accession>
<proteinExistence type="predicted"/>
<sequence>MATNKIQLDPQDFALALLNNAQIKGEDDLRLSKNGLRLYLTAYLLANDFNALEAQHFNQLTAEELDRLFSRLKAFDFNQIN</sequence>
<reference evidence="1" key="1">
    <citation type="submission" date="2023-04" db="EMBL/GenBank/DDBJ databases">
        <title>Novel strain of Lactilactobacillus sakei and use thereof.</title>
        <authorList>
            <person name="Kim S.Y."/>
        </authorList>
    </citation>
    <scope>NUCLEOTIDE SEQUENCE</scope>
    <source>
        <strain evidence="1">HUP1</strain>
    </source>
</reference>
<organism evidence="1 2">
    <name type="scientific">Latilactobacillus sakei</name>
    <name type="common">Lactobacillus sakei</name>
    <dbReference type="NCBI Taxonomy" id="1599"/>
    <lineage>
        <taxon>Bacteria</taxon>
        <taxon>Bacillati</taxon>
        <taxon>Bacillota</taxon>
        <taxon>Bacilli</taxon>
        <taxon>Lactobacillales</taxon>
        <taxon>Lactobacillaceae</taxon>
        <taxon>Latilactobacillus</taxon>
    </lineage>
</organism>
<protein>
    <submittedName>
        <fullName evidence="1">Uncharacterized protein</fullName>
    </submittedName>
</protein>
<gene>
    <name evidence="1" type="ORF">QBD03_00800</name>
</gene>
<dbReference type="RefSeq" id="WP_280102963.1">
    <property type="nucleotide sequence ID" value="NZ_CP122959.1"/>
</dbReference>